<dbReference type="PANTHER" id="PTHR34107">
    <property type="entry name" value="SLL0198 PROTEIN-RELATED"/>
    <property type="match status" value="1"/>
</dbReference>
<keyword evidence="2" id="KW-0540">Nuclease</keyword>
<feature type="domain" description="Putative restriction endonuclease" evidence="1">
    <location>
        <begin position="11"/>
        <end position="194"/>
    </location>
</feature>
<comment type="caution">
    <text evidence="2">The sequence shown here is derived from an EMBL/GenBank/DDBJ whole genome shotgun (WGS) entry which is preliminary data.</text>
</comment>
<evidence type="ECO:0000313" key="2">
    <source>
        <dbReference type="EMBL" id="MDJ1176734.1"/>
    </source>
</evidence>
<accession>A0ABT7BDS0</accession>
<organism evidence="2 3">
    <name type="scientific">Roseofilum capinflatum BLCC-M114</name>
    <dbReference type="NCBI Taxonomy" id="3022440"/>
    <lineage>
        <taxon>Bacteria</taxon>
        <taxon>Bacillati</taxon>
        <taxon>Cyanobacteriota</taxon>
        <taxon>Cyanophyceae</taxon>
        <taxon>Desertifilales</taxon>
        <taxon>Desertifilaceae</taxon>
        <taxon>Roseofilum</taxon>
        <taxon>Roseofilum capinflatum</taxon>
    </lineage>
</organism>
<dbReference type="InterPro" id="IPR012296">
    <property type="entry name" value="Nuclease_put_TT1808"/>
</dbReference>
<dbReference type="Gene3D" id="3.90.1570.10">
    <property type="entry name" value="tt1808, chain A"/>
    <property type="match status" value="1"/>
</dbReference>
<proteinExistence type="predicted"/>
<dbReference type="GO" id="GO:0004519">
    <property type="term" value="F:endonuclease activity"/>
    <property type="evidence" value="ECO:0007669"/>
    <property type="project" value="UniProtKB-KW"/>
</dbReference>
<dbReference type="InterPro" id="IPR011335">
    <property type="entry name" value="Restrct_endonuc-II-like"/>
</dbReference>
<gene>
    <name evidence="2" type="ORF">PMG25_21830</name>
</gene>
<dbReference type="PANTHER" id="PTHR34107:SF4">
    <property type="entry name" value="SLL1222 PROTEIN"/>
    <property type="match status" value="1"/>
</dbReference>
<name>A0ABT7BDS0_9CYAN</name>
<evidence type="ECO:0000259" key="1">
    <source>
        <dbReference type="Pfam" id="PF05685"/>
    </source>
</evidence>
<protein>
    <submittedName>
        <fullName evidence="2">Uma2 family endonuclease</fullName>
    </submittedName>
</protein>
<dbReference type="RefSeq" id="WP_283769009.1">
    <property type="nucleotide sequence ID" value="NZ_JAQOSO010000112.1"/>
</dbReference>
<dbReference type="CDD" id="cd06260">
    <property type="entry name" value="DUF820-like"/>
    <property type="match status" value="1"/>
</dbReference>
<sequence>MVQARPQLTTFQDFLTWKPETGRYELHDGVIFEMQPTGFHEQVVGVINRKVNVWLDRQNLAYFIPNTAMIQPLGFESGYKPDLMVVDPAELSHEPLWERESVITLGSSLKLVVEVVSTNWPDDYARKFEDYEAMGIPEYWIVDPLGLGGHRYIGKPKQPTITVCHWVDGVYDTQLFRRGDEVISKHLLGLQFSVSQFLPNSL</sequence>
<keyword evidence="3" id="KW-1185">Reference proteome</keyword>
<reference evidence="2 3" key="1">
    <citation type="submission" date="2023-01" db="EMBL/GenBank/DDBJ databases">
        <title>Novel diversity within Roseofilum (Cyanobacteria; Desertifilaceae) from marine benthic mats with descriptions of four novel species.</title>
        <authorList>
            <person name="Wang Y."/>
            <person name="Berthold D.E."/>
            <person name="Hu J."/>
            <person name="Lefler F.W."/>
            <person name="Laughinghouse H.D. IV."/>
        </authorList>
    </citation>
    <scope>NUCLEOTIDE SEQUENCE [LARGE SCALE GENOMIC DNA]</scope>
    <source>
        <strain evidence="2 3">BLCC-M114</strain>
    </source>
</reference>
<dbReference type="InterPro" id="IPR008538">
    <property type="entry name" value="Uma2"/>
</dbReference>
<keyword evidence="2" id="KW-0255">Endonuclease</keyword>
<dbReference type="Pfam" id="PF05685">
    <property type="entry name" value="Uma2"/>
    <property type="match status" value="1"/>
</dbReference>
<dbReference type="EMBL" id="JAQOSO010000112">
    <property type="protein sequence ID" value="MDJ1176734.1"/>
    <property type="molecule type" value="Genomic_DNA"/>
</dbReference>
<dbReference type="Proteomes" id="UP001235849">
    <property type="component" value="Unassembled WGS sequence"/>
</dbReference>
<keyword evidence="2" id="KW-0378">Hydrolase</keyword>
<dbReference type="SUPFAM" id="SSF52980">
    <property type="entry name" value="Restriction endonuclease-like"/>
    <property type="match status" value="1"/>
</dbReference>
<evidence type="ECO:0000313" key="3">
    <source>
        <dbReference type="Proteomes" id="UP001235849"/>
    </source>
</evidence>